<protein>
    <submittedName>
        <fullName evidence="3">Unannotated protein</fullName>
    </submittedName>
</protein>
<dbReference type="EMBL" id="CAEZZR010000122">
    <property type="protein sequence ID" value="CAB4781024.1"/>
    <property type="molecule type" value="Genomic_DNA"/>
</dbReference>
<accession>A0A6J7TP71</accession>
<dbReference type="EMBL" id="CAFBQK010000130">
    <property type="protein sequence ID" value="CAB5054476.1"/>
    <property type="molecule type" value="Genomic_DNA"/>
</dbReference>
<evidence type="ECO:0000313" key="4">
    <source>
        <dbReference type="EMBL" id="CAB5076502.1"/>
    </source>
</evidence>
<sequence length="66" mass="7129">MTAAASMAAIRRELASLGFPKGVPASIKLMALSSQDFKSSRLGYGHGTYPDRAHLLFLAHQESEHT</sequence>
<evidence type="ECO:0000313" key="3">
    <source>
        <dbReference type="EMBL" id="CAB5054476.1"/>
    </source>
</evidence>
<dbReference type="AlphaFoldDB" id="A0A6J7TP71"/>
<evidence type="ECO:0000313" key="1">
    <source>
        <dbReference type="EMBL" id="CAB4669530.1"/>
    </source>
</evidence>
<dbReference type="EMBL" id="CAFBRB010000109">
    <property type="protein sequence ID" value="CAB5076502.1"/>
    <property type="molecule type" value="Genomic_DNA"/>
</dbReference>
<name>A0A6J7TP71_9ZZZZ</name>
<reference evidence="3" key="1">
    <citation type="submission" date="2020-05" db="EMBL/GenBank/DDBJ databases">
        <authorList>
            <person name="Chiriac C."/>
            <person name="Salcher M."/>
            <person name="Ghai R."/>
            <person name="Kavagutti S V."/>
        </authorList>
    </citation>
    <scope>NUCLEOTIDE SEQUENCE</scope>
</reference>
<organism evidence="3">
    <name type="scientific">freshwater metagenome</name>
    <dbReference type="NCBI Taxonomy" id="449393"/>
    <lineage>
        <taxon>unclassified sequences</taxon>
        <taxon>metagenomes</taxon>
        <taxon>ecological metagenomes</taxon>
    </lineage>
</organism>
<dbReference type="EMBL" id="CAEZWO010000136">
    <property type="protein sequence ID" value="CAB4669530.1"/>
    <property type="molecule type" value="Genomic_DNA"/>
</dbReference>
<evidence type="ECO:0000313" key="2">
    <source>
        <dbReference type="EMBL" id="CAB4781024.1"/>
    </source>
</evidence>
<gene>
    <name evidence="1" type="ORF">UFOPK2254_01192</name>
    <name evidence="2" type="ORF">UFOPK2907_01160</name>
    <name evidence="3" type="ORF">UFOPK4265_00971</name>
    <name evidence="4" type="ORF">UFOPK4401_00974</name>
</gene>
<proteinExistence type="predicted"/>